<evidence type="ECO:0000256" key="7">
    <source>
        <dbReference type="ARBA" id="ARBA00023242"/>
    </source>
</evidence>
<dbReference type="InterPro" id="IPR013087">
    <property type="entry name" value="Znf_C2H2_type"/>
</dbReference>
<feature type="compositionally biased region" description="Polar residues" evidence="9">
    <location>
        <begin position="211"/>
        <end position="230"/>
    </location>
</feature>
<dbReference type="InterPro" id="IPR050331">
    <property type="entry name" value="Zinc_finger"/>
</dbReference>
<feature type="compositionally biased region" description="Basic residues" evidence="9">
    <location>
        <begin position="508"/>
        <end position="517"/>
    </location>
</feature>
<dbReference type="EMBL" id="KZ308446">
    <property type="protein sequence ID" value="KAG8229797.1"/>
    <property type="molecule type" value="Genomic_DNA"/>
</dbReference>
<keyword evidence="3" id="KW-0677">Repeat</keyword>
<feature type="region of interest" description="Disordered" evidence="9">
    <location>
        <begin position="482"/>
        <end position="517"/>
    </location>
</feature>
<evidence type="ECO:0000256" key="8">
    <source>
        <dbReference type="PROSITE-ProRule" id="PRU00042"/>
    </source>
</evidence>
<dbReference type="PROSITE" id="PS00028">
    <property type="entry name" value="ZINC_FINGER_C2H2_1"/>
    <property type="match status" value="3"/>
</dbReference>
<evidence type="ECO:0000256" key="6">
    <source>
        <dbReference type="ARBA" id="ARBA00023125"/>
    </source>
</evidence>
<dbReference type="AlphaFoldDB" id="A0A8K0K8P4"/>
<name>A0A8K0K8P4_LADFU</name>
<evidence type="ECO:0000256" key="4">
    <source>
        <dbReference type="ARBA" id="ARBA00022771"/>
    </source>
</evidence>
<dbReference type="InterPro" id="IPR036236">
    <property type="entry name" value="Znf_C2H2_sf"/>
</dbReference>
<keyword evidence="2" id="KW-0479">Metal-binding</keyword>
<keyword evidence="4 8" id="KW-0863">Zinc-finger</keyword>
<dbReference type="GO" id="GO:0010468">
    <property type="term" value="P:regulation of gene expression"/>
    <property type="evidence" value="ECO:0007669"/>
    <property type="project" value="TreeGrafter"/>
</dbReference>
<dbReference type="GO" id="GO:0005634">
    <property type="term" value="C:nucleus"/>
    <property type="evidence" value="ECO:0007669"/>
    <property type="project" value="TreeGrafter"/>
</dbReference>
<comment type="caution">
    <text evidence="11">The sequence shown here is derived from an EMBL/GenBank/DDBJ whole genome shotgun (WGS) entry which is preliminary data.</text>
</comment>
<feature type="region of interest" description="Disordered" evidence="9">
    <location>
        <begin position="211"/>
        <end position="247"/>
    </location>
</feature>
<keyword evidence="5" id="KW-0862">Zinc</keyword>
<dbReference type="GO" id="GO:0008270">
    <property type="term" value="F:zinc ion binding"/>
    <property type="evidence" value="ECO:0007669"/>
    <property type="project" value="UniProtKB-KW"/>
</dbReference>
<keyword evidence="7" id="KW-0539">Nucleus</keyword>
<dbReference type="SMART" id="SM00355">
    <property type="entry name" value="ZnF_C2H2"/>
    <property type="match status" value="3"/>
</dbReference>
<evidence type="ECO:0000256" key="2">
    <source>
        <dbReference type="ARBA" id="ARBA00022723"/>
    </source>
</evidence>
<dbReference type="PANTHER" id="PTHR16515">
    <property type="entry name" value="PR DOMAIN ZINC FINGER PROTEIN"/>
    <property type="match status" value="1"/>
</dbReference>
<evidence type="ECO:0000313" key="11">
    <source>
        <dbReference type="EMBL" id="KAG8229797.1"/>
    </source>
</evidence>
<keyword evidence="12" id="KW-1185">Reference proteome</keyword>
<sequence length="548" mass="60592">MRKLLRADLSTIELSASLGCTECESSFNSASLLLKHFAEHISQAAQKDERNEDDFTYEKDVEFAKQSWKKEKNESILEKALRSPSATVTKTGKLSSRLLPLINTTKSSSVVRESISTLSRKCSVFSSPKTYNKNAVLPNSCAKVSGKNVLFEMPKRPKSRCSAIGNVMFVKLDLQKRLENCVLKLVRRDSSLVEESQSAFVDKVNSLQSDQNVSNSVKASEVPNTPNGALTTDRENDTNDVVESPETQDDFNPLKFCVVTLEEGDEKLELNDEEGSSESYSPPPLYELTTCNIVPEKARKPMKCRNDNTKAVAKLKRNTVSNGNGAVKPVTSRKKYPCNYCSKQFGWSTDLKRHILTHTGERPFKCDLCSATFTRNFLLQKHIGKVHTGRIPSTKSTQDGKSEIVNPALTVQTCPSDTIASEIQPKLLNGDGMRDDEGAVYGGLKTLLNGEYGADCNGMGERLQTGKVMLDSEVVNGQKDTLKGMKPKQSRKKRKVTSDGLDDDELRRRKKKKKKKLAGILHSPLGALVPISSIPLHTLEGLNAKDPL</sequence>
<proteinExistence type="predicted"/>
<evidence type="ECO:0000313" key="12">
    <source>
        <dbReference type="Proteomes" id="UP000792457"/>
    </source>
</evidence>
<organism evidence="11 12">
    <name type="scientific">Ladona fulva</name>
    <name type="common">Scarce chaser dragonfly</name>
    <name type="synonym">Libellula fulva</name>
    <dbReference type="NCBI Taxonomy" id="123851"/>
    <lineage>
        <taxon>Eukaryota</taxon>
        <taxon>Metazoa</taxon>
        <taxon>Ecdysozoa</taxon>
        <taxon>Arthropoda</taxon>
        <taxon>Hexapoda</taxon>
        <taxon>Insecta</taxon>
        <taxon>Pterygota</taxon>
        <taxon>Palaeoptera</taxon>
        <taxon>Odonata</taxon>
        <taxon>Epiprocta</taxon>
        <taxon>Anisoptera</taxon>
        <taxon>Libelluloidea</taxon>
        <taxon>Libellulidae</taxon>
        <taxon>Ladona</taxon>
    </lineage>
</organism>
<feature type="domain" description="C2H2-type" evidence="10">
    <location>
        <begin position="336"/>
        <end position="363"/>
    </location>
</feature>
<evidence type="ECO:0000256" key="9">
    <source>
        <dbReference type="SAM" id="MobiDB-lite"/>
    </source>
</evidence>
<dbReference type="Proteomes" id="UP000792457">
    <property type="component" value="Unassembled WGS sequence"/>
</dbReference>
<dbReference type="Pfam" id="PF00096">
    <property type="entry name" value="zf-C2H2"/>
    <property type="match status" value="2"/>
</dbReference>
<evidence type="ECO:0000259" key="10">
    <source>
        <dbReference type="PROSITE" id="PS50157"/>
    </source>
</evidence>
<evidence type="ECO:0000256" key="1">
    <source>
        <dbReference type="ARBA" id="ARBA00004123"/>
    </source>
</evidence>
<gene>
    <name evidence="11" type="ORF">J437_LFUL005878</name>
</gene>
<comment type="subcellular location">
    <subcellularLocation>
        <location evidence="1">Nucleus</location>
    </subcellularLocation>
</comment>
<dbReference type="SUPFAM" id="SSF57667">
    <property type="entry name" value="beta-beta-alpha zinc fingers"/>
    <property type="match status" value="1"/>
</dbReference>
<accession>A0A8K0K8P4</accession>
<dbReference type="OrthoDB" id="6365676at2759"/>
<dbReference type="FunFam" id="3.30.160.60:FF:000110">
    <property type="entry name" value="Zinc finger protein-like"/>
    <property type="match status" value="1"/>
</dbReference>
<feature type="compositionally biased region" description="Basic residues" evidence="9">
    <location>
        <begin position="485"/>
        <end position="495"/>
    </location>
</feature>
<feature type="domain" description="C2H2-type" evidence="10">
    <location>
        <begin position="18"/>
        <end position="45"/>
    </location>
</feature>
<dbReference type="PANTHER" id="PTHR16515:SF2">
    <property type="entry name" value="PR DOMAIN ZINC FINGER PROTEIN 4"/>
    <property type="match status" value="1"/>
</dbReference>
<feature type="domain" description="C2H2-type" evidence="10">
    <location>
        <begin position="364"/>
        <end position="392"/>
    </location>
</feature>
<dbReference type="PROSITE" id="PS50157">
    <property type="entry name" value="ZINC_FINGER_C2H2_2"/>
    <property type="match status" value="3"/>
</dbReference>
<evidence type="ECO:0000256" key="5">
    <source>
        <dbReference type="ARBA" id="ARBA00022833"/>
    </source>
</evidence>
<dbReference type="Gene3D" id="3.30.160.60">
    <property type="entry name" value="Classic Zinc Finger"/>
    <property type="match status" value="2"/>
</dbReference>
<reference evidence="11" key="2">
    <citation type="submission" date="2017-10" db="EMBL/GenBank/DDBJ databases">
        <title>Ladona fulva Genome sequencing and assembly.</title>
        <authorList>
            <person name="Murali S."/>
            <person name="Richards S."/>
            <person name="Bandaranaike D."/>
            <person name="Bellair M."/>
            <person name="Blankenburg K."/>
            <person name="Chao H."/>
            <person name="Dinh H."/>
            <person name="Doddapaneni H."/>
            <person name="Dugan-Rocha S."/>
            <person name="Elkadiri S."/>
            <person name="Gnanaolivu R."/>
            <person name="Hernandez B."/>
            <person name="Skinner E."/>
            <person name="Javaid M."/>
            <person name="Lee S."/>
            <person name="Li M."/>
            <person name="Ming W."/>
            <person name="Munidasa M."/>
            <person name="Muniz J."/>
            <person name="Nguyen L."/>
            <person name="Hughes D."/>
            <person name="Osuji N."/>
            <person name="Pu L.-L."/>
            <person name="Puazo M."/>
            <person name="Qu C."/>
            <person name="Quiroz J."/>
            <person name="Raj R."/>
            <person name="Weissenberger G."/>
            <person name="Xin Y."/>
            <person name="Zou X."/>
            <person name="Han Y."/>
            <person name="Worley K."/>
            <person name="Muzny D."/>
            <person name="Gibbs R."/>
        </authorList>
    </citation>
    <scope>NUCLEOTIDE SEQUENCE</scope>
    <source>
        <strain evidence="11">Sampled in the wild</strain>
    </source>
</reference>
<evidence type="ECO:0000256" key="3">
    <source>
        <dbReference type="ARBA" id="ARBA00022737"/>
    </source>
</evidence>
<keyword evidence="6" id="KW-0238">DNA-binding</keyword>
<protein>
    <recommendedName>
        <fullName evidence="10">C2H2-type domain-containing protein</fullName>
    </recommendedName>
</protein>
<reference evidence="11" key="1">
    <citation type="submission" date="2013-04" db="EMBL/GenBank/DDBJ databases">
        <authorList>
            <person name="Qu J."/>
            <person name="Murali S.C."/>
            <person name="Bandaranaike D."/>
            <person name="Bellair M."/>
            <person name="Blankenburg K."/>
            <person name="Chao H."/>
            <person name="Dinh H."/>
            <person name="Doddapaneni H."/>
            <person name="Downs B."/>
            <person name="Dugan-Rocha S."/>
            <person name="Elkadiri S."/>
            <person name="Gnanaolivu R.D."/>
            <person name="Hernandez B."/>
            <person name="Javaid M."/>
            <person name="Jayaseelan J.C."/>
            <person name="Lee S."/>
            <person name="Li M."/>
            <person name="Ming W."/>
            <person name="Munidasa M."/>
            <person name="Muniz J."/>
            <person name="Nguyen L."/>
            <person name="Ongeri F."/>
            <person name="Osuji N."/>
            <person name="Pu L.-L."/>
            <person name="Puazo M."/>
            <person name="Qu C."/>
            <person name="Quiroz J."/>
            <person name="Raj R."/>
            <person name="Weissenberger G."/>
            <person name="Xin Y."/>
            <person name="Zou X."/>
            <person name="Han Y."/>
            <person name="Richards S."/>
            <person name="Worley K."/>
            <person name="Muzny D."/>
            <person name="Gibbs R."/>
        </authorList>
    </citation>
    <scope>NUCLEOTIDE SEQUENCE</scope>
    <source>
        <strain evidence="11">Sampled in the wild</strain>
    </source>
</reference>